<evidence type="ECO:0000313" key="13">
    <source>
        <dbReference type="EMBL" id="CAH2354362.1"/>
    </source>
</evidence>
<organism evidence="13 14">
    <name type="scientific">[Candida] railenensis</name>
    <dbReference type="NCBI Taxonomy" id="45579"/>
    <lineage>
        <taxon>Eukaryota</taxon>
        <taxon>Fungi</taxon>
        <taxon>Dikarya</taxon>
        <taxon>Ascomycota</taxon>
        <taxon>Saccharomycotina</taxon>
        <taxon>Pichiomycetes</taxon>
        <taxon>Debaryomycetaceae</taxon>
        <taxon>Kurtzmaniella</taxon>
    </lineage>
</organism>
<evidence type="ECO:0000259" key="12">
    <source>
        <dbReference type="Pfam" id="PF03372"/>
    </source>
</evidence>
<comment type="cofactor">
    <cofactor evidence="1">
        <name>Mn(2+)</name>
        <dbReference type="ChEBI" id="CHEBI:29035"/>
    </cofactor>
</comment>
<dbReference type="AlphaFoldDB" id="A0A9P0W0A7"/>
<evidence type="ECO:0000256" key="4">
    <source>
        <dbReference type="ARBA" id="ARBA00022722"/>
    </source>
</evidence>
<feature type="transmembrane region" description="Helical" evidence="11">
    <location>
        <begin position="399"/>
        <end position="424"/>
    </location>
</feature>
<proteinExistence type="predicted"/>
<keyword evidence="11" id="KW-0812">Transmembrane</keyword>
<dbReference type="Gene3D" id="3.60.10.10">
    <property type="entry name" value="Endonuclease/exonuclease/phosphatase"/>
    <property type="match status" value="1"/>
</dbReference>
<dbReference type="OrthoDB" id="387657at2759"/>
<keyword evidence="7" id="KW-0378">Hydrolase</keyword>
<dbReference type="GO" id="GO:0070260">
    <property type="term" value="F:5'-tyrosyl-DNA phosphodiesterase activity"/>
    <property type="evidence" value="ECO:0007669"/>
    <property type="project" value="TreeGrafter"/>
</dbReference>
<dbReference type="PANTHER" id="PTHR15822">
    <property type="entry name" value="TRAF AND TNF RECEPTOR-ASSOCIATED PROTEIN"/>
    <property type="match status" value="1"/>
</dbReference>
<keyword evidence="6" id="KW-0227">DNA damage</keyword>
<name>A0A9P0W0A7_9ASCO</name>
<keyword evidence="9" id="KW-0234">DNA repair</keyword>
<evidence type="ECO:0000256" key="6">
    <source>
        <dbReference type="ARBA" id="ARBA00022763"/>
    </source>
</evidence>
<dbReference type="GO" id="GO:0005737">
    <property type="term" value="C:cytoplasm"/>
    <property type="evidence" value="ECO:0007669"/>
    <property type="project" value="TreeGrafter"/>
</dbReference>
<dbReference type="Pfam" id="PF03372">
    <property type="entry name" value="Exo_endo_phos"/>
    <property type="match status" value="1"/>
</dbReference>
<dbReference type="InterPro" id="IPR051547">
    <property type="entry name" value="TDP2-like"/>
</dbReference>
<evidence type="ECO:0000256" key="7">
    <source>
        <dbReference type="ARBA" id="ARBA00022801"/>
    </source>
</evidence>
<keyword evidence="11" id="KW-1133">Transmembrane helix</keyword>
<comment type="subcellular location">
    <subcellularLocation>
        <location evidence="3">Nucleus</location>
        <location evidence="3">PML body</location>
    </subcellularLocation>
</comment>
<dbReference type="InterPro" id="IPR005135">
    <property type="entry name" value="Endo/exonuclease/phosphatase"/>
</dbReference>
<dbReference type="GO" id="GO:0004518">
    <property type="term" value="F:nuclease activity"/>
    <property type="evidence" value="ECO:0007669"/>
    <property type="project" value="UniProtKB-KW"/>
</dbReference>
<feature type="domain" description="Endonuclease/exonuclease/phosphatase" evidence="12">
    <location>
        <begin position="8"/>
        <end position="318"/>
    </location>
</feature>
<keyword evidence="5" id="KW-0479">Metal-binding</keyword>
<evidence type="ECO:0000256" key="2">
    <source>
        <dbReference type="ARBA" id="ARBA00001946"/>
    </source>
</evidence>
<gene>
    <name evidence="13" type="ORF">CLIB1423_16S00958</name>
</gene>
<evidence type="ECO:0000256" key="1">
    <source>
        <dbReference type="ARBA" id="ARBA00001936"/>
    </source>
</evidence>
<reference evidence="13" key="1">
    <citation type="submission" date="2022-03" db="EMBL/GenBank/DDBJ databases">
        <authorList>
            <person name="Legras J.-L."/>
            <person name="Devillers H."/>
            <person name="Grondin C."/>
        </authorList>
    </citation>
    <scope>NUCLEOTIDE SEQUENCE</scope>
    <source>
        <strain evidence="13">CLIB 1423</strain>
    </source>
</reference>
<evidence type="ECO:0000256" key="5">
    <source>
        <dbReference type="ARBA" id="ARBA00022723"/>
    </source>
</evidence>
<keyword evidence="4" id="KW-0540">Nuclease</keyword>
<comment type="caution">
    <text evidence="13">The sequence shown here is derived from an EMBL/GenBank/DDBJ whole genome shotgun (WGS) entry which is preliminary data.</text>
</comment>
<evidence type="ECO:0000256" key="11">
    <source>
        <dbReference type="SAM" id="Phobius"/>
    </source>
</evidence>
<evidence type="ECO:0000256" key="9">
    <source>
        <dbReference type="ARBA" id="ARBA00023204"/>
    </source>
</evidence>
<dbReference type="EMBL" id="CAKXYY010000016">
    <property type="protein sequence ID" value="CAH2354362.1"/>
    <property type="molecule type" value="Genomic_DNA"/>
</dbReference>
<dbReference type="InterPro" id="IPR036691">
    <property type="entry name" value="Endo/exonu/phosph_ase_sf"/>
</dbReference>
<dbReference type="GO" id="GO:0046872">
    <property type="term" value="F:metal ion binding"/>
    <property type="evidence" value="ECO:0007669"/>
    <property type="project" value="UniProtKB-KW"/>
</dbReference>
<feature type="transmembrane region" description="Helical" evidence="11">
    <location>
        <begin position="374"/>
        <end position="393"/>
    </location>
</feature>
<keyword evidence="8" id="KW-0460">Magnesium</keyword>
<dbReference type="SUPFAM" id="SSF56219">
    <property type="entry name" value="DNase I-like"/>
    <property type="match status" value="1"/>
</dbReference>
<dbReference type="Proteomes" id="UP000837801">
    <property type="component" value="Unassembled WGS sequence"/>
</dbReference>
<dbReference type="GO" id="GO:0006302">
    <property type="term" value="P:double-strand break repair"/>
    <property type="evidence" value="ECO:0007669"/>
    <property type="project" value="TreeGrafter"/>
</dbReference>
<evidence type="ECO:0000256" key="8">
    <source>
        <dbReference type="ARBA" id="ARBA00022842"/>
    </source>
</evidence>
<keyword evidence="10" id="KW-0539">Nucleus</keyword>
<protein>
    <submittedName>
        <fullName evidence="13">Inositol phosphosphingolipids phospholipase C</fullName>
    </submittedName>
</protein>
<dbReference type="GO" id="GO:0003697">
    <property type="term" value="F:single-stranded DNA binding"/>
    <property type="evidence" value="ECO:0007669"/>
    <property type="project" value="TreeGrafter"/>
</dbReference>
<evidence type="ECO:0000256" key="3">
    <source>
        <dbReference type="ARBA" id="ARBA00004322"/>
    </source>
</evidence>
<accession>A0A9P0W0A7</accession>
<dbReference type="PANTHER" id="PTHR15822:SF4">
    <property type="entry name" value="TYROSYL-DNA PHOSPHODIESTERASE 2"/>
    <property type="match status" value="1"/>
</dbReference>
<evidence type="ECO:0000256" key="10">
    <source>
        <dbReference type="ARBA" id="ARBA00023242"/>
    </source>
</evidence>
<keyword evidence="11" id="KW-0472">Membrane</keyword>
<evidence type="ECO:0000313" key="14">
    <source>
        <dbReference type="Proteomes" id="UP000837801"/>
    </source>
</evidence>
<sequence length="450" mass="50903">MSQKVKLLTFNCWGLKYISSLRKERLQAIAERLAHPTNDDESYDIVALQEIWCEEDWSFISDLCKEEYPYRRIFKSGIISGPGLAILSKIPIESTFLYRFPINGRSSAFFRGDWYVGKSISVTVLNNPHVNGFIPIAILNSHMHAPYGNHTGDAAYSCHRACQAWDFAKLVNFLKRAGYAVIQVGDLNSKPGSLPYKLFTVEGGLVDSWVQHKLDSEPVNPESASGADIITSPNSRTPLISKTNPVDDIGLLSPVDQVEISGVTCDSRLNTWRSFKKPHEACRLDYAFIDPSYLVTTKAKVVFTEKLPPPLSCSYSDHFGYSAEFLVKPSSKDNTPSISSPNLTDKINVYKELLLELREYQRFTIPKQVTWRKYHFFLGMFTLVLFHFVMPWATALNPIFSLIILFLSTTVAITSVLNGLIWYFGVRSEHRALQEVQMEVEDVLESTKSV</sequence>
<comment type="cofactor">
    <cofactor evidence="2">
        <name>Mg(2+)</name>
        <dbReference type="ChEBI" id="CHEBI:18420"/>
    </cofactor>
</comment>
<keyword evidence="14" id="KW-1185">Reference proteome</keyword>